<keyword evidence="8" id="KW-1185">Reference proteome</keyword>
<dbReference type="Gene3D" id="1.10.1740.10">
    <property type="match status" value="1"/>
</dbReference>
<dbReference type="PANTHER" id="PTHR43133:SF46">
    <property type="entry name" value="RNA POLYMERASE SIGMA-70 FACTOR ECF SUBFAMILY"/>
    <property type="match status" value="1"/>
</dbReference>
<dbReference type="InterPro" id="IPR013325">
    <property type="entry name" value="RNA_pol_sigma_r2"/>
</dbReference>
<name>A0A0T5VVD8_9SPHI</name>
<dbReference type="InterPro" id="IPR013324">
    <property type="entry name" value="RNA_pol_sigma_r3/r4-like"/>
</dbReference>
<dbReference type="AlphaFoldDB" id="A0A0T5VVD8"/>
<organism evidence="7 8">
    <name type="scientific">Pedobacter ginsenosidimutans</name>
    <dbReference type="NCBI Taxonomy" id="687842"/>
    <lineage>
        <taxon>Bacteria</taxon>
        <taxon>Pseudomonadati</taxon>
        <taxon>Bacteroidota</taxon>
        <taxon>Sphingobacteriia</taxon>
        <taxon>Sphingobacteriales</taxon>
        <taxon>Sphingobacteriaceae</taxon>
        <taxon>Pedobacter</taxon>
    </lineage>
</organism>
<dbReference type="RefSeq" id="WP_057930460.1">
    <property type="nucleotide sequence ID" value="NZ_LMZQ01000001.1"/>
</dbReference>
<dbReference type="Pfam" id="PF08281">
    <property type="entry name" value="Sigma70_r4_2"/>
    <property type="match status" value="1"/>
</dbReference>
<keyword evidence="2" id="KW-0805">Transcription regulation</keyword>
<dbReference type="GO" id="GO:0016987">
    <property type="term" value="F:sigma factor activity"/>
    <property type="evidence" value="ECO:0007669"/>
    <property type="project" value="UniProtKB-KW"/>
</dbReference>
<evidence type="ECO:0000259" key="6">
    <source>
        <dbReference type="Pfam" id="PF08281"/>
    </source>
</evidence>
<dbReference type="STRING" id="687842.ASU31_00605"/>
<dbReference type="EMBL" id="LMZQ01000001">
    <property type="protein sequence ID" value="KRT17831.1"/>
    <property type="molecule type" value="Genomic_DNA"/>
</dbReference>
<sequence>MALKPLKYESELLALVAKGDDRAFVKLFEGYYKQLGEYVYKLTESIEVSEEIVQDVFIKVWLRRETLLELDNFCHYLFILCRNQTLNHLRKKASERVHQLAWLKQFEQDQFQSDNDEIIEGYRILMDKVIEKLPPQQKKVFKLSREGRLKHDEIANLLGISPETVKKHIKLALRFIRSEFSSSNYLPIFIILSSQLIFL</sequence>
<dbReference type="NCBIfam" id="TIGR02937">
    <property type="entry name" value="sigma70-ECF"/>
    <property type="match status" value="1"/>
</dbReference>
<evidence type="ECO:0000256" key="4">
    <source>
        <dbReference type="ARBA" id="ARBA00023163"/>
    </source>
</evidence>
<comment type="similarity">
    <text evidence="1">Belongs to the sigma-70 factor family. ECF subfamily.</text>
</comment>
<feature type="domain" description="RNA polymerase sigma-70 region 2" evidence="5">
    <location>
        <begin position="27"/>
        <end position="93"/>
    </location>
</feature>
<keyword evidence="4" id="KW-0804">Transcription</keyword>
<keyword evidence="3" id="KW-0731">Sigma factor</keyword>
<reference evidence="7 8" key="1">
    <citation type="submission" date="2015-11" db="EMBL/GenBank/DDBJ databases">
        <title>Sequence of Pedobacter ginsenosidimutans.</title>
        <authorList>
            <person name="Carson E."/>
            <person name="Keyser V."/>
            <person name="Newman J."/>
            <person name="Miller J."/>
        </authorList>
    </citation>
    <scope>NUCLEOTIDE SEQUENCE [LARGE SCALE GENOMIC DNA]</scope>
    <source>
        <strain evidence="7 8">KACC 14530</strain>
    </source>
</reference>
<dbReference type="Proteomes" id="UP000051950">
    <property type="component" value="Unassembled WGS sequence"/>
</dbReference>
<comment type="caution">
    <text evidence="7">The sequence shown here is derived from an EMBL/GenBank/DDBJ whole genome shotgun (WGS) entry which is preliminary data.</text>
</comment>
<evidence type="ECO:0008006" key="9">
    <source>
        <dbReference type="Google" id="ProtNLM"/>
    </source>
</evidence>
<dbReference type="SUPFAM" id="SSF88659">
    <property type="entry name" value="Sigma3 and sigma4 domains of RNA polymerase sigma factors"/>
    <property type="match status" value="1"/>
</dbReference>
<dbReference type="GO" id="GO:0006352">
    <property type="term" value="P:DNA-templated transcription initiation"/>
    <property type="evidence" value="ECO:0007669"/>
    <property type="project" value="InterPro"/>
</dbReference>
<dbReference type="Pfam" id="PF04542">
    <property type="entry name" value="Sigma70_r2"/>
    <property type="match status" value="1"/>
</dbReference>
<evidence type="ECO:0000313" key="7">
    <source>
        <dbReference type="EMBL" id="KRT17831.1"/>
    </source>
</evidence>
<dbReference type="InterPro" id="IPR014327">
    <property type="entry name" value="RNA_pol_sigma70_bacteroid"/>
</dbReference>
<proteinExistence type="inferred from homology"/>
<accession>A0A0T5VVD8</accession>
<dbReference type="InterPro" id="IPR007627">
    <property type="entry name" value="RNA_pol_sigma70_r2"/>
</dbReference>
<evidence type="ECO:0000259" key="5">
    <source>
        <dbReference type="Pfam" id="PF04542"/>
    </source>
</evidence>
<dbReference type="Gene3D" id="1.10.10.10">
    <property type="entry name" value="Winged helix-like DNA-binding domain superfamily/Winged helix DNA-binding domain"/>
    <property type="match status" value="1"/>
</dbReference>
<feature type="domain" description="RNA polymerase sigma factor 70 region 4 type 2" evidence="6">
    <location>
        <begin position="126"/>
        <end position="175"/>
    </location>
</feature>
<dbReference type="InterPro" id="IPR013249">
    <property type="entry name" value="RNA_pol_sigma70_r4_t2"/>
</dbReference>
<gene>
    <name evidence="7" type="ORF">ASU31_00605</name>
</gene>
<dbReference type="GO" id="GO:0003677">
    <property type="term" value="F:DNA binding"/>
    <property type="evidence" value="ECO:0007669"/>
    <property type="project" value="InterPro"/>
</dbReference>
<evidence type="ECO:0000256" key="2">
    <source>
        <dbReference type="ARBA" id="ARBA00023015"/>
    </source>
</evidence>
<protein>
    <recommendedName>
        <fullName evidence="9">RNA polymerase subunit sigma-24</fullName>
    </recommendedName>
</protein>
<dbReference type="InterPro" id="IPR036388">
    <property type="entry name" value="WH-like_DNA-bd_sf"/>
</dbReference>
<dbReference type="SUPFAM" id="SSF88946">
    <property type="entry name" value="Sigma2 domain of RNA polymerase sigma factors"/>
    <property type="match status" value="1"/>
</dbReference>
<evidence type="ECO:0000256" key="3">
    <source>
        <dbReference type="ARBA" id="ARBA00023082"/>
    </source>
</evidence>
<dbReference type="InterPro" id="IPR039425">
    <property type="entry name" value="RNA_pol_sigma-70-like"/>
</dbReference>
<evidence type="ECO:0000313" key="8">
    <source>
        <dbReference type="Proteomes" id="UP000051950"/>
    </source>
</evidence>
<dbReference type="InterPro" id="IPR014284">
    <property type="entry name" value="RNA_pol_sigma-70_dom"/>
</dbReference>
<dbReference type="PANTHER" id="PTHR43133">
    <property type="entry name" value="RNA POLYMERASE ECF-TYPE SIGMA FACTO"/>
    <property type="match status" value="1"/>
</dbReference>
<dbReference type="NCBIfam" id="TIGR02985">
    <property type="entry name" value="Sig70_bacteroi1"/>
    <property type="match status" value="1"/>
</dbReference>
<evidence type="ECO:0000256" key="1">
    <source>
        <dbReference type="ARBA" id="ARBA00010641"/>
    </source>
</evidence>